<feature type="transmembrane region" description="Helical" evidence="1">
    <location>
        <begin position="12"/>
        <end position="30"/>
    </location>
</feature>
<reference evidence="2 3" key="1">
    <citation type="submission" date="2016-10" db="EMBL/GenBank/DDBJ databases">
        <authorList>
            <person name="Varghese N."/>
            <person name="Submissions S."/>
        </authorList>
    </citation>
    <scope>NUCLEOTIDE SEQUENCE [LARGE SCALE GENOMIC DNA]</scope>
    <source>
        <strain evidence="2 3">WC1T17</strain>
    </source>
</reference>
<evidence type="ECO:0000313" key="3">
    <source>
        <dbReference type="Proteomes" id="UP000182089"/>
    </source>
</evidence>
<evidence type="ECO:0000256" key="1">
    <source>
        <dbReference type="SAM" id="Phobius"/>
    </source>
</evidence>
<keyword evidence="1" id="KW-1133">Transmembrane helix</keyword>
<gene>
    <name evidence="2" type="ORF">SAMN05216431_10920</name>
</gene>
<sequence length="49" mass="5979">MVETRWSWVRQLYWGIVLFIIFFAANMFFFDETLLFKTLLNLFIALLSL</sequence>
<dbReference type="EMBL" id="FOCC01000009">
    <property type="protein sequence ID" value="SEM79790.1"/>
    <property type="molecule type" value="Genomic_DNA"/>
</dbReference>
<organism evidence="2 3">
    <name type="scientific">Ligilactobacillus ruminis</name>
    <dbReference type="NCBI Taxonomy" id="1623"/>
    <lineage>
        <taxon>Bacteria</taxon>
        <taxon>Bacillati</taxon>
        <taxon>Bacillota</taxon>
        <taxon>Bacilli</taxon>
        <taxon>Lactobacillales</taxon>
        <taxon>Lactobacillaceae</taxon>
        <taxon>Ligilactobacillus</taxon>
    </lineage>
</organism>
<proteinExistence type="predicted"/>
<keyword evidence="1" id="KW-0812">Transmembrane</keyword>
<protein>
    <submittedName>
        <fullName evidence="2">Uncharacterized protein</fullName>
    </submittedName>
</protein>
<dbReference type="Proteomes" id="UP000182089">
    <property type="component" value="Unassembled WGS sequence"/>
</dbReference>
<name>A0ABY1ACG3_9LACO</name>
<accession>A0ABY1ACG3</accession>
<comment type="caution">
    <text evidence="2">The sequence shown here is derived from an EMBL/GenBank/DDBJ whole genome shotgun (WGS) entry which is preliminary data.</text>
</comment>
<evidence type="ECO:0000313" key="2">
    <source>
        <dbReference type="EMBL" id="SEM79790.1"/>
    </source>
</evidence>
<keyword evidence="1" id="KW-0472">Membrane</keyword>